<dbReference type="GO" id="GO:0016020">
    <property type="term" value="C:membrane"/>
    <property type="evidence" value="ECO:0007669"/>
    <property type="project" value="UniProtKB-SubCell"/>
</dbReference>
<dbReference type="PANTHER" id="PTHR42058:SF1">
    <property type="entry name" value="G-PROTEIN COUPLED RECEPTORS FAMILY 2 PROFILE 2 DOMAIN-CONTAINING PROTEIN"/>
    <property type="match status" value="1"/>
</dbReference>
<organism evidence="8 9">
    <name type="scientific">Drechslerella dactyloides</name>
    <name type="common">Nematode-trapping fungus</name>
    <name type="synonym">Arthrobotrys dactyloides</name>
    <dbReference type="NCBI Taxonomy" id="74499"/>
    <lineage>
        <taxon>Eukaryota</taxon>
        <taxon>Fungi</taxon>
        <taxon>Dikarya</taxon>
        <taxon>Ascomycota</taxon>
        <taxon>Pezizomycotina</taxon>
        <taxon>Orbiliomycetes</taxon>
        <taxon>Orbiliales</taxon>
        <taxon>Orbiliaceae</taxon>
        <taxon>Drechslerella</taxon>
    </lineage>
</organism>
<dbReference type="InterPro" id="IPR000832">
    <property type="entry name" value="GPCR_2_secretin-like"/>
</dbReference>
<evidence type="ECO:0000256" key="1">
    <source>
        <dbReference type="ARBA" id="ARBA00004141"/>
    </source>
</evidence>
<evidence type="ECO:0000256" key="2">
    <source>
        <dbReference type="ARBA" id="ARBA00022692"/>
    </source>
</evidence>
<sequence>MASNDTLKFCPPPLLPLADYPATGGSINGRLCAPIPTPFGTTWPCCLPCPNQDWVYPDNFSKLVDAVAYVNLASVAACIFMLISFWALPTTQTHRHYLSVSLVIAVLIMESAFIVGMATKDKQHKCINDITPYDMSTSVPCALSGTFVLLGGWGVVMWGECRNILIFLRALSLHLQICWQVTAGKPYFIISQIAGWVFPAVMTAIALAVTGVSQRFGNTCHINTKNGLATFWGTGLLIRAFCSTGPLLAVAAAAIVIQFVTFGYCINVYLRSLFEDAPPTEGGSVTYTNSRISATYTQALRRVKRVVAMQWRGILVVIVVIVDVIVFATVFLQFEGTTEKSPANTERASKWIECLIFNKGDKNKCLDEASSMVVPEVTAAAVLFLLSCNGFWVAIFLGRWSMITGWFQFFRRKEESADEFVSFNAARPSSWSPNPRTYEDLPSSAANYNGEDRYRDDITKGVYEMEYGKQTSIVVHESFRPGSKKDHLAKRSYSQPGPGANKKRPERPPVVNEDEELGQTGYHANIIGTQSRPTLSRSVTAPIGVARSGSLRSQNLSPSQELEALELSIAAANRGRQNNQRAPFPSAHRI</sequence>
<comment type="caution">
    <text evidence="8">The sequence shown here is derived from an EMBL/GenBank/DDBJ whole genome shotgun (WGS) entry which is preliminary data.</text>
</comment>
<feature type="transmembrane region" description="Helical" evidence="6">
    <location>
        <begin position="66"/>
        <end position="88"/>
    </location>
</feature>
<keyword evidence="3 6" id="KW-1133">Transmembrane helix</keyword>
<evidence type="ECO:0000256" key="4">
    <source>
        <dbReference type="ARBA" id="ARBA00023136"/>
    </source>
</evidence>
<dbReference type="PROSITE" id="PS50261">
    <property type="entry name" value="G_PROTEIN_RECEP_F2_4"/>
    <property type="match status" value="1"/>
</dbReference>
<dbReference type="PANTHER" id="PTHR42058">
    <property type="entry name" value="G_PROTEIN_RECEP_F2_4 DOMAIN-CONTAINING PROTEIN"/>
    <property type="match status" value="1"/>
</dbReference>
<evidence type="ECO:0000313" key="9">
    <source>
        <dbReference type="Proteomes" id="UP001221413"/>
    </source>
</evidence>
<keyword evidence="2 6" id="KW-0812">Transmembrane</keyword>
<comment type="subcellular location">
    <subcellularLocation>
        <location evidence="1">Membrane</location>
        <topology evidence="1">Multi-pass membrane protein</topology>
    </subcellularLocation>
</comment>
<feature type="domain" description="G-protein coupled receptors family 2 profile 2" evidence="7">
    <location>
        <begin position="60"/>
        <end position="232"/>
    </location>
</feature>
<evidence type="ECO:0000259" key="7">
    <source>
        <dbReference type="PROSITE" id="PS50261"/>
    </source>
</evidence>
<proteinExistence type="predicted"/>
<dbReference type="Gene3D" id="1.20.1070.10">
    <property type="entry name" value="Rhodopsin 7-helix transmembrane proteins"/>
    <property type="match status" value="1"/>
</dbReference>
<protein>
    <recommendedName>
        <fullName evidence="7">G-protein coupled receptors family 2 profile 2 domain-containing protein</fullName>
    </recommendedName>
</protein>
<dbReference type="EMBL" id="JAQGDS010000003">
    <property type="protein sequence ID" value="KAJ6262511.1"/>
    <property type="molecule type" value="Genomic_DNA"/>
</dbReference>
<feature type="region of interest" description="Disordered" evidence="5">
    <location>
        <begin position="478"/>
        <end position="517"/>
    </location>
</feature>
<evidence type="ECO:0000256" key="6">
    <source>
        <dbReference type="SAM" id="Phobius"/>
    </source>
</evidence>
<dbReference type="Proteomes" id="UP001221413">
    <property type="component" value="Unassembled WGS sequence"/>
</dbReference>
<gene>
    <name evidence="8" type="ORF">Dda_3321</name>
</gene>
<reference evidence="8" key="1">
    <citation type="submission" date="2023-01" db="EMBL/GenBank/DDBJ databases">
        <title>The chitinases involved in constricting ring structure development in the nematode-trapping fungus Drechslerella dactyloides.</title>
        <authorList>
            <person name="Wang R."/>
            <person name="Zhang L."/>
            <person name="Tang P."/>
            <person name="Li S."/>
            <person name="Liang L."/>
        </authorList>
    </citation>
    <scope>NUCLEOTIDE SEQUENCE</scope>
    <source>
        <strain evidence="8">YMF1.00031</strain>
    </source>
</reference>
<name>A0AAD6NK86_DREDA</name>
<dbReference type="GO" id="GO:0007166">
    <property type="term" value="P:cell surface receptor signaling pathway"/>
    <property type="evidence" value="ECO:0007669"/>
    <property type="project" value="InterPro"/>
</dbReference>
<feature type="transmembrane region" description="Helical" evidence="6">
    <location>
        <begin position="377"/>
        <end position="397"/>
    </location>
</feature>
<feature type="transmembrane region" description="Helical" evidence="6">
    <location>
        <begin position="247"/>
        <end position="270"/>
    </location>
</feature>
<dbReference type="InterPro" id="IPR053247">
    <property type="entry name" value="GPCR_GPR1/git3-like"/>
</dbReference>
<dbReference type="InterPro" id="IPR017981">
    <property type="entry name" value="GPCR_2-like_7TM"/>
</dbReference>
<dbReference type="Pfam" id="PF00002">
    <property type="entry name" value="7tm_2"/>
    <property type="match status" value="1"/>
</dbReference>
<evidence type="ECO:0000313" key="8">
    <source>
        <dbReference type="EMBL" id="KAJ6262511.1"/>
    </source>
</evidence>
<feature type="transmembrane region" description="Helical" evidence="6">
    <location>
        <begin position="188"/>
        <end position="210"/>
    </location>
</feature>
<keyword evidence="4 6" id="KW-0472">Membrane</keyword>
<feature type="transmembrane region" description="Helical" evidence="6">
    <location>
        <begin position="137"/>
        <end position="157"/>
    </location>
</feature>
<keyword evidence="9" id="KW-1185">Reference proteome</keyword>
<dbReference type="GO" id="GO:0004930">
    <property type="term" value="F:G protein-coupled receptor activity"/>
    <property type="evidence" value="ECO:0007669"/>
    <property type="project" value="InterPro"/>
</dbReference>
<accession>A0AAD6NK86</accession>
<feature type="transmembrane region" description="Helical" evidence="6">
    <location>
        <begin position="311"/>
        <end position="334"/>
    </location>
</feature>
<evidence type="ECO:0000256" key="5">
    <source>
        <dbReference type="SAM" id="MobiDB-lite"/>
    </source>
</evidence>
<dbReference type="AlphaFoldDB" id="A0AAD6NK86"/>
<evidence type="ECO:0000256" key="3">
    <source>
        <dbReference type="ARBA" id="ARBA00022989"/>
    </source>
</evidence>
<feature type="transmembrane region" description="Helical" evidence="6">
    <location>
        <begin position="97"/>
        <end position="117"/>
    </location>
</feature>